<dbReference type="InterPro" id="IPR023780">
    <property type="entry name" value="Chromo_domain"/>
</dbReference>
<evidence type="ECO:0000313" key="4">
    <source>
        <dbReference type="Proteomes" id="UP001153076"/>
    </source>
</evidence>
<keyword evidence="4" id="KW-1185">Reference proteome</keyword>
<sequence length="195" mass="22700">MATMEEVLKALMEQQKVIAAQMEEQNQKIEEQQRLFGRMVDQFKEFEKAMEYARCQEETVQALKLQEKSSKFTTPVQKSMLPTPSKMGTTAFSHQSNVQKPPPRFIPASERAEKIAKGLCYYCDKPFERGHKCANRTTQLFLVEPHPKQILSQRIKKRGSRAAVQYLVEWEGVPATEATWEWAAEFEQRFPHFQL</sequence>
<feature type="region of interest" description="Disordered" evidence="1">
    <location>
        <begin position="74"/>
        <end position="101"/>
    </location>
</feature>
<reference evidence="3" key="1">
    <citation type="submission" date="2022-04" db="EMBL/GenBank/DDBJ databases">
        <title>Carnegiea gigantea Genome sequencing and assembly v2.</title>
        <authorList>
            <person name="Copetti D."/>
            <person name="Sanderson M.J."/>
            <person name="Burquez A."/>
            <person name="Wojciechowski M.F."/>
        </authorList>
    </citation>
    <scope>NUCLEOTIDE SEQUENCE</scope>
    <source>
        <strain evidence="3">SGP5-SGP5p</strain>
        <tissue evidence="3">Aerial part</tissue>
    </source>
</reference>
<dbReference type="Proteomes" id="UP001153076">
    <property type="component" value="Unassembled WGS sequence"/>
</dbReference>
<dbReference type="OrthoDB" id="1305335at2759"/>
<dbReference type="EMBL" id="JAKOGI010001398">
    <property type="protein sequence ID" value="KAJ8425815.1"/>
    <property type="molecule type" value="Genomic_DNA"/>
</dbReference>
<name>A0A9Q1GSF9_9CARY</name>
<dbReference type="Gene3D" id="2.40.50.40">
    <property type="match status" value="1"/>
</dbReference>
<comment type="caution">
    <text evidence="3">The sequence shown here is derived from an EMBL/GenBank/DDBJ whole genome shotgun (WGS) entry which is preliminary data.</text>
</comment>
<feature type="compositionally biased region" description="Polar residues" evidence="1">
    <location>
        <begin position="74"/>
        <end position="99"/>
    </location>
</feature>
<dbReference type="PROSITE" id="PS50013">
    <property type="entry name" value="CHROMO_2"/>
    <property type="match status" value="1"/>
</dbReference>
<evidence type="ECO:0000259" key="2">
    <source>
        <dbReference type="PROSITE" id="PS50013"/>
    </source>
</evidence>
<feature type="domain" description="Chromo" evidence="2">
    <location>
        <begin position="145"/>
        <end position="195"/>
    </location>
</feature>
<gene>
    <name evidence="3" type="ORF">Cgig2_028176</name>
</gene>
<dbReference type="InterPro" id="IPR016197">
    <property type="entry name" value="Chromo-like_dom_sf"/>
</dbReference>
<protein>
    <recommendedName>
        <fullName evidence="2">Chromo domain-containing protein</fullName>
    </recommendedName>
</protein>
<evidence type="ECO:0000256" key="1">
    <source>
        <dbReference type="SAM" id="MobiDB-lite"/>
    </source>
</evidence>
<dbReference type="SUPFAM" id="SSF54160">
    <property type="entry name" value="Chromo domain-like"/>
    <property type="match status" value="1"/>
</dbReference>
<evidence type="ECO:0000313" key="3">
    <source>
        <dbReference type="EMBL" id="KAJ8425815.1"/>
    </source>
</evidence>
<proteinExistence type="predicted"/>
<dbReference type="AlphaFoldDB" id="A0A9Q1GSF9"/>
<dbReference type="InterPro" id="IPR000953">
    <property type="entry name" value="Chromo/chromo_shadow_dom"/>
</dbReference>
<organism evidence="3 4">
    <name type="scientific">Carnegiea gigantea</name>
    <dbReference type="NCBI Taxonomy" id="171969"/>
    <lineage>
        <taxon>Eukaryota</taxon>
        <taxon>Viridiplantae</taxon>
        <taxon>Streptophyta</taxon>
        <taxon>Embryophyta</taxon>
        <taxon>Tracheophyta</taxon>
        <taxon>Spermatophyta</taxon>
        <taxon>Magnoliopsida</taxon>
        <taxon>eudicotyledons</taxon>
        <taxon>Gunneridae</taxon>
        <taxon>Pentapetalae</taxon>
        <taxon>Caryophyllales</taxon>
        <taxon>Cactineae</taxon>
        <taxon>Cactaceae</taxon>
        <taxon>Cactoideae</taxon>
        <taxon>Echinocereeae</taxon>
        <taxon>Carnegiea</taxon>
    </lineage>
</organism>
<accession>A0A9Q1GSF9</accession>
<dbReference type="Pfam" id="PF00385">
    <property type="entry name" value="Chromo"/>
    <property type="match status" value="1"/>
</dbReference>